<dbReference type="EMBL" id="PVMZ01000003">
    <property type="protein sequence ID" value="PRX23687.1"/>
    <property type="molecule type" value="Genomic_DNA"/>
</dbReference>
<dbReference type="OrthoDB" id="9911009at2"/>
<reference evidence="1 2" key="1">
    <citation type="submission" date="2018-03" db="EMBL/GenBank/DDBJ databases">
        <title>Genomic Encyclopedia of Archaeal and Bacterial Type Strains, Phase II (KMG-II): from individual species to whole genera.</title>
        <authorList>
            <person name="Goeker M."/>
        </authorList>
    </citation>
    <scope>NUCLEOTIDE SEQUENCE [LARGE SCALE GENOMIC DNA]</scope>
    <source>
        <strain evidence="1 2">DSM 43146</strain>
    </source>
</reference>
<organism evidence="1 2">
    <name type="scientific">Actinoplanes italicus</name>
    <dbReference type="NCBI Taxonomy" id="113567"/>
    <lineage>
        <taxon>Bacteria</taxon>
        <taxon>Bacillati</taxon>
        <taxon>Actinomycetota</taxon>
        <taxon>Actinomycetes</taxon>
        <taxon>Micromonosporales</taxon>
        <taxon>Micromonosporaceae</taxon>
        <taxon>Actinoplanes</taxon>
    </lineage>
</organism>
<dbReference type="RefSeq" id="WP_106316853.1">
    <property type="nucleotide sequence ID" value="NZ_BOMO01000042.1"/>
</dbReference>
<dbReference type="Proteomes" id="UP000239415">
    <property type="component" value="Unassembled WGS sequence"/>
</dbReference>
<evidence type="ECO:0000313" key="1">
    <source>
        <dbReference type="EMBL" id="PRX23687.1"/>
    </source>
</evidence>
<dbReference type="AlphaFoldDB" id="A0A2T0KJJ3"/>
<proteinExistence type="predicted"/>
<protein>
    <submittedName>
        <fullName evidence="1">Uncharacterized protein</fullName>
    </submittedName>
</protein>
<comment type="caution">
    <text evidence="1">The sequence shown here is derived from an EMBL/GenBank/DDBJ whole genome shotgun (WGS) entry which is preliminary data.</text>
</comment>
<keyword evidence="2" id="KW-1185">Reference proteome</keyword>
<evidence type="ECO:0000313" key="2">
    <source>
        <dbReference type="Proteomes" id="UP000239415"/>
    </source>
</evidence>
<gene>
    <name evidence="1" type="ORF">CLV67_103436</name>
</gene>
<sequence length="100" mass="10976">MDPLIGVAGAVLTLIGVVVSAVLTRRSSDRKLKSDAGHQMIDQHQEDIKELRAGRADDRARITALERHVRIQGDYIGQLRRHIADGNPPPPPAWPEGLIT</sequence>
<name>A0A2T0KJJ3_9ACTN</name>
<accession>A0A2T0KJJ3</accession>